<reference evidence="3 4" key="1">
    <citation type="submission" date="2019-05" db="EMBL/GenBank/DDBJ databases">
        <title>Polaribacter aestuariivivens sp. nov., isolated from a tidal flat.</title>
        <authorList>
            <person name="Yoon J.-H."/>
        </authorList>
    </citation>
    <scope>NUCLEOTIDE SEQUENCE [LARGE SCALE GENOMIC DNA]</scope>
    <source>
        <strain evidence="3 4">DBTF-3</strain>
    </source>
</reference>
<evidence type="ECO:0000256" key="1">
    <source>
        <dbReference type="SAM" id="MobiDB-lite"/>
    </source>
</evidence>
<dbReference type="EMBL" id="VANR01000001">
    <property type="protein sequence ID" value="TMM32077.1"/>
    <property type="molecule type" value="Genomic_DNA"/>
</dbReference>
<evidence type="ECO:0000313" key="3">
    <source>
        <dbReference type="EMBL" id="TMM32077.1"/>
    </source>
</evidence>
<gene>
    <name evidence="3" type="ORF">FDT66_01015</name>
</gene>
<dbReference type="Proteomes" id="UP000307140">
    <property type="component" value="Unassembled WGS sequence"/>
</dbReference>
<proteinExistence type="predicted"/>
<sequence length="236" mass="26624">MKSLKLFTLALLTTFAFSSCSNNETLLPEAESAKLLKSYKVKRDAKGSYSVDYNLPDNVRTETILNDKKNISEVYLYASEEGVSRRESQDLVIDGNTLKVSFVDTNVNNNPYLLIEDDNISLAKGKNENMLSEYSVSANEDGTFTLDFEVNKNVKVDFVYNEELNIHEVHLEAGKTSKTTYNRTLTKEERKVLRIDFVNHMNAQSKSASKEELTIRRKPRVAVDNGESGENQTTVG</sequence>
<protein>
    <recommendedName>
        <fullName evidence="5">Lipoprotein</fullName>
    </recommendedName>
</protein>
<feature type="region of interest" description="Disordered" evidence="1">
    <location>
        <begin position="206"/>
        <end position="236"/>
    </location>
</feature>
<comment type="caution">
    <text evidence="3">The sequence shown here is derived from an EMBL/GenBank/DDBJ whole genome shotgun (WGS) entry which is preliminary data.</text>
</comment>
<evidence type="ECO:0000313" key="4">
    <source>
        <dbReference type="Proteomes" id="UP000307140"/>
    </source>
</evidence>
<organism evidence="3 4">
    <name type="scientific">Polaribacter aestuariivivens</name>
    <dbReference type="NCBI Taxonomy" id="2304626"/>
    <lineage>
        <taxon>Bacteria</taxon>
        <taxon>Pseudomonadati</taxon>
        <taxon>Bacteroidota</taxon>
        <taxon>Flavobacteriia</taxon>
        <taxon>Flavobacteriales</taxon>
        <taxon>Flavobacteriaceae</taxon>
    </lineage>
</organism>
<name>A0A5S3NAD8_9FLAO</name>
<keyword evidence="2" id="KW-0732">Signal</keyword>
<dbReference type="OrthoDB" id="1200936at2"/>
<feature type="chain" id="PRO_5024383868" description="Lipoprotein" evidence="2">
    <location>
        <begin position="19"/>
        <end position="236"/>
    </location>
</feature>
<dbReference type="PROSITE" id="PS51257">
    <property type="entry name" value="PROKAR_LIPOPROTEIN"/>
    <property type="match status" value="1"/>
</dbReference>
<dbReference type="RefSeq" id="WP_138534290.1">
    <property type="nucleotide sequence ID" value="NZ_VANR01000001.1"/>
</dbReference>
<keyword evidence="4" id="KW-1185">Reference proteome</keyword>
<evidence type="ECO:0000256" key="2">
    <source>
        <dbReference type="SAM" id="SignalP"/>
    </source>
</evidence>
<evidence type="ECO:0008006" key="5">
    <source>
        <dbReference type="Google" id="ProtNLM"/>
    </source>
</evidence>
<feature type="signal peptide" evidence="2">
    <location>
        <begin position="1"/>
        <end position="18"/>
    </location>
</feature>
<accession>A0A5S3NAD8</accession>
<dbReference type="AlphaFoldDB" id="A0A5S3NAD8"/>